<gene>
    <name evidence="3" type="ORF">XM53_18325</name>
</gene>
<dbReference type="AlphaFoldDB" id="A0A0T5NQG7"/>
<dbReference type="Pfam" id="PF03354">
    <property type="entry name" value="TerL_ATPase"/>
    <property type="match status" value="1"/>
</dbReference>
<feature type="domain" description="Terminase large subunit-like endonuclease" evidence="2">
    <location>
        <begin position="266"/>
        <end position="542"/>
    </location>
</feature>
<dbReference type="InterPro" id="IPR046462">
    <property type="entry name" value="TerL_nuclease"/>
</dbReference>
<comment type="caution">
    <text evidence="3">The sequence shown here is derived from an EMBL/GenBank/DDBJ whole genome shotgun (WGS) entry which is preliminary data.</text>
</comment>
<dbReference type="EMBL" id="LAXJ01000024">
    <property type="protein sequence ID" value="KRS11036.1"/>
    <property type="molecule type" value="Genomic_DNA"/>
</dbReference>
<dbReference type="PANTHER" id="PTHR41287:SF1">
    <property type="entry name" value="PROTEIN YMFN"/>
    <property type="match status" value="1"/>
</dbReference>
<evidence type="ECO:0000313" key="4">
    <source>
        <dbReference type="Proteomes" id="UP000051295"/>
    </source>
</evidence>
<dbReference type="Gene3D" id="3.30.420.240">
    <property type="match status" value="1"/>
</dbReference>
<dbReference type="InterPro" id="IPR027417">
    <property type="entry name" value="P-loop_NTPase"/>
</dbReference>
<dbReference type="STRING" id="1641875.XM53_18325"/>
<dbReference type="InterPro" id="IPR046461">
    <property type="entry name" value="TerL_ATPase"/>
</dbReference>
<organism evidence="3 4">
    <name type="scientific">Roseovarius atlanticus</name>
    <dbReference type="NCBI Taxonomy" id="1641875"/>
    <lineage>
        <taxon>Bacteria</taxon>
        <taxon>Pseudomonadati</taxon>
        <taxon>Pseudomonadota</taxon>
        <taxon>Alphaproteobacteria</taxon>
        <taxon>Rhodobacterales</taxon>
        <taxon>Roseobacteraceae</taxon>
        <taxon>Roseovarius</taxon>
    </lineage>
</organism>
<dbReference type="Gene3D" id="3.40.50.300">
    <property type="entry name" value="P-loop containing nucleotide triphosphate hydrolases"/>
    <property type="match status" value="1"/>
</dbReference>
<dbReference type="Pfam" id="PF20441">
    <property type="entry name" value="TerL_nuclease"/>
    <property type="match status" value="1"/>
</dbReference>
<dbReference type="GO" id="GO:0004519">
    <property type="term" value="F:endonuclease activity"/>
    <property type="evidence" value="ECO:0007669"/>
    <property type="project" value="InterPro"/>
</dbReference>
<dbReference type="Proteomes" id="UP000051295">
    <property type="component" value="Unassembled WGS sequence"/>
</dbReference>
<proteinExistence type="predicted"/>
<protein>
    <submittedName>
        <fullName evidence="3">Terminase</fullName>
    </submittedName>
</protein>
<evidence type="ECO:0000259" key="1">
    <source>
        <dbReference type="Pfam" id="PF03354"/>
    </source>
</evidence>
<dbReference type="PANTHER" id="PTHR41287">
    <property type="match status" value="1"/>
</dbReference>
<evidence type="ECO:0000259" key="2">
    <source>
        <dbReference type="Pfam" id="PF20441"/>
    </source>
</evidence>
<reference evidence="3 4" key="1">
    <citation type="submission" date="2015-04" db="EMBL/GenBank/DDBJ databases">
        <title>The draft genome sequence of Roseovarius sp.R12b.</title>
        <authorList>
            <person name="Li G."/>
            <person name="Lai Q."/>
            <person name="Shao Z."/>
            <person name="Yan P."/>
        </authorList>
    </citation>
    <scope>NUCLEOTIDE SEQUENCE [LARGE SCALE GENOMIC DNA]</scope>
    <source>
        <strain evidence="3 4">R12B</strain>
    </source>
</reference>
<sequence length="558" mass="62005">MTTPTIRWRCNVTKASAYPAWIDDGSAIPDPLGHGQRAVTFLKRLRHPAAVNENRAPKAANSHPRAFQLAPFQERIVRRIYGPRHEDGRRVVKTVFLMLPRGNRKTSLAAALSLLHVIGPEKVPAGQVIFAASDREQAGIGFREAADIIREDQRLVAATRIHDAFNSAKQITHLGSSARLRAVSSDGRAQHGTTPAFVLADEIHAWTGRDLWEALKSGLAKTDDSLLVIATTAGRGHETLAAEQYDYARRVALGEIDNPEFLPIIFAAEPDDDWQSEEVWHRVNPGLQHGFPSLSGLRSLANEAKDHPAERYSFQQYNLNIWHGNSRDPLFSMMAYDARHFDDDETDLEALPCWIGVDMALSGDTAAVVAAWLHDDGQITIKPWFFVPGDDLKGRSERDGVPYERWRDEGVITATPGPIIDPEAVEDHLRELAARHDVREIAFDPHLARQIMQRLYDDGLPVIELRQAPLSMGVAIGDLERVVNGHLIRHDAHPVLRHHFDSVVASRNPSSGLVRMHKDRKTDRIDGAVAAAMAVHRAVAGESMKSSYTGEDAEIFTF</sequence>
<evidence type="ECO:0000313" key="3">
    <source>
        <dbReference type="EMBL" id="KRS11036.1"/>
    </source>
</evidence>
<dbReference type="PATRIC" id="fig|1641875.4.peg.2189"/>
<accession>A0A0T5NQG7</accession>
<feature type="domain" description="Terminase large subunit-like ATPase" evidence="1">
    <location>
        <begin position="71"/>
        <end position="249"/>
    </location>
</feature>
<dbReference type="InterPro" id="IPR005021">
    <property type="entry name" value="Terminase_largesu-like"/>
</dbReference>
<keyword evidence="4" id="KW-1185">Reference proteome</keyword>
<name>A0A0T5NQG7_9RHOB</name>